<dbReference type="Pfam" id="PF13508">
    <property type="entry name" value="Acetyltransf_7"/>
    <property type="match status" value="1"/>
</dbReference>
<keyword evidence="2" id="KW-0808">Transferase</keyword>
<dbReference type="STRING" id="1271860.SAMN05216174_101456"/>
<proteinExistence type="predicted"/>
<accession>A0A1G6JKT3</accession>
<dbReference type="CDD" id="cd04301">
    <property type="entry name" value="NAT_SF"/>
    <property type="match status" value="1"/>
</dbReference>
<dbReference type="InterPro" id="IPR000182">
    <property type="entry name" value="GNAT_dom"/>
</dbReference>
<evidence type="ECO:0000259" key="1">
    <source>
        <dbReference type="PROSITE" id="PS51186"/>
    </source>
</evidence>
<dbReference type="GO" id="GO:0016747">
    <property type="term" value="F:acyltransferase activity, transferring groups other than amino-acyl groups"/>
    <property type="evidence" value="ECO:0007669"/>
    <property type="project" value="InterPro"/>
</dbReference>
<gene>
    <name evidence="2" type="ORF">SAMN05216174_101456</name>
</gene>
<name>A0A1G6JKT3_9PSEU</name>
<keyword evidence="3" id="KW-1185">Reference proteome</keyword>
<protein>
    <submittedName>
        <fullName evidence="2">Acetyltransferase (GNAT) domain-containing protein</fullName>
    </submittedName>
</protein>
<feature type="domain" description="N-acetyltransferase" evidence="1">
    <location>
        <begin position="164"/>
        <end position="324"/>
    </location>
</feature>
<dbReference type="Gene3D" id="3.40.630.30">
    <property type="match status" value="1"/>
</dbReference>
<reference evidence="3" key="1">
    <citation type="submission" date="2016-10" db="EMBL/GenBank/DDBJ databases">
        <authorList>
            <person name="Varghese N."/>
            <person name="Submissions S."/>
        </authorList>
    </citation>
    <scope>NUCLEOTIDE SEQUENCE [LARGE SCALE GENOMIC DNA]</scope>
    <source>
        <strain evidence="3">IBRC-M 10403</strain>
    </source>
</reference>
<dbReference type="InterPro" id="IPR016181">
    <property type="entry name" value="Acyl_CoA_acyltransferase"/>
</dbReference>
<sequence length="324" mass="34534">MEPVARRAVPRNRDLPLPPVTAGLLRAQTARFAGLDPLLPAAVEPPPGDLLAADLPDGGRVAGVLTRTALAPGTPQTLWSATEVWELHPLLGAVGGAGMDALLRRWPTVLARVFPGRDSSCVVHWPSRDTEATAALLAHGMVPLSVLAVRPPRPAERPFRSAGVEVRTAGPADLDALVASAMAEVEYSSRVGGAILRAGAAEIKREALLRHVEQGDPVWLAERGGEVVGHAEGWHTDSTPGSWAETRVRHGRWGYVNCLSVTPSARGTGVGRALMDVVHAELVGAAGSFLYYNPPNPLSPVFWARQGYRPLWTVWEIRPAGALR</sequence>
<dbReference type="AlphaFoldDB" id="A0A1G6JKT3"/>
<organism evidence="2 3">
    <name type="scientific">Actinokineospora iranica</name>
    <dbReference type="NCBI Taxonomy" id="1271860"/>
    <lineage>
        <taxon>Bacteria</taxon>
        <taxon>Bacillati</taxon>
        <taxon>Actinomycetota</taxon>
        <taxon>Actinomycetes</taxon>
        <taxon>Pseudonocardiales</taxon>
        <taxon>Pseudonocardiaceae</taxon>
        <taxon>Actinokineospora</taxon>
    </lineage>
</organism>
<dbReference type="SUPFAM" id="SSF55729">
    <property type="entry name" value="Acyl-CoA N-acyltransferases (Nat)"/>
    <property type="match status" value="1"/>
</dbReference>
<dbReference type="PROSITE" id="PS51186">
    <property type="entry name" value="GNAT"/>
    <property type="match status" value="1"/>
</dbReference>
<evidence type="ECO:0000313" key="2">
    <source>
        <dbReference type="EMBL" id="SDC19382.1"/>
    </source>
</evidence>
<evidence type="ECO:0000313" key="3">
    <source>
        <dbReference type="Proteomes" id="UP000199501"/>
    </source>
</evidence>
<dbReference type="Proteomes" id="UP000199501">
    <property type="component" value="Unassembled WGS sequence"/>
</dbReference>
<dbReference type="EMBL" id="FMZZ01000001">
    <property type="protein sequence ID" value="SDC19382.1"/>
    <property type="molecule type" value="Genomic_DNA"/>
</dbReference>